<sequence>MKGGIVVNTFCKVWVRVLILIMMLPDAGAGEIHSVADTPKENVQESVKATSQPSGEMPRLVPWLDYTGGLWHSAGLTGDWFGSRQQLMDKGIRFDISLIQTLQGNWAGGTDYDYPYQGNMRYGVQLDTGKAGLWPGGLFVARGETRYGNSNNLKTGALLPVNTASLYPVLEKDVTALTDLYYMQFLAPWVGVMAGKMSLRESNVFASNETEQFMNTAFNFNAALATTFPLVALGGGVIFHPADWLTVSTLAIDSEGTADHSGFDTVFERGTTVYQNAEFKIKPFGLTGHQRIGWTWSDRSRIQFGQNPRNLIAAIITKSTAGLERKGHDGSFLYDFDQYLYTVPGKKDQGFGLFGRFGLTDGEVNPVQEFYSIGLGGKGMIPGRDNDSFGIGYYYLAISDKLPRVIERRTQDEQGVELYYNIAITPWLHITPDLQIIEPVKENVDTTVVAGLRMKIDF</sequence>
<dbReference type="PANTHER" id="PTHR37944:SF1">
    <property type="entry name" value="PORIN B"/>
    <property type="match status" value="1"/>
</dbReference>
<organism evidence="4 5">
    <name type="scientific">Candidatus Brocadia sapporoensis</name>
    <dbReference type="NCBI Taxonomy" id="392547"/>
    <lineage>
        <taxon>Bacteria</taxon>
        <taxon>Pseudomonadati</taxon>
        <taxon>Planctomycetota</taxon>
        <taxon>Candidatus Brocadiia</taxon>
        <taxon>Candidatus Brocadiales</taxon>
        <taxon>Candidatus Brocadiaceae</taxon>
        <taxon>Candidatus Brocadia</taxon>
    </lineage>
</organism>
<comment type="similarity">
    <text evidence="1 2">Belongs to the OprB family.</text>
</comment>
<dbReference type="Pfam" id="PF04966">
    <property type="entry name" value="OprB"/>
    <property type="match status" value="1"/>
</dbReference>
<evidence type="ECO:0000256" key="2">
    <source>
        <dbReference type="RuleBase" id="RU363072"/>
    </source>
</evidence>
<evidence type="ECO:0000256" key="1">
    <source>
        <dbReference type="ARBA" id="ARBA00008769"/>
    </source>
</evidence>
<protein>
    <recommendedName>
        <fullName evidence="6">Carbohydrate porin</fullName>
    </recommendedName>
</protein>
<dbReference type="InterPro" id="IPR007049">
    <property type="entry name" value="Carb-sel_porin_OprB"/>
</dbReference>
<proteinExistence type="inferred from homology"/>
<evidence type="ECO:0000256" key="3">
    <source>
        <dbReference type="SAM" id="MobiDB-lite"/>
    </source>
</evidence>
<feature type="compositionally biased region" description="Polar residues" evidence="3">
    <location>
        <begin position="44"/>
        <end position="54"/>
    </location>
</feature>
<dbReference type="Gene3D" id="2.40.160.180">
    <property type="entry name" value="Carbohydrate-selective porin OprB"/>
    <property type="match status" value="1"/>
</dbReference>
<dbReference type="InterPro" id="IPR038673">
    <property type="entry name" value="OprB_sf"/>
</dbReference>
<dbReference type="Proteomes" id="UP000242219">
    <property type="component" value="Unassembled WGS sequence"/>
</dbReference>
<dbReference type="PANTHER" id="PTHR37944">
    <property type="entry name" value="PORIN B"/>
    <property type="match status" value="1"/>
</dbReference>
<evidence type="ECO:0008006" key="6">
    <source>
        <dbReference type="Google" id="ProtNLM"/>
    </source>
</evidence>
<gene>
    <name evidence="4" type="ORF">BIY37_05260</name>
</gene>
<dbReference type="GO" id="GO:0015288">
    <property type="term" value="F:porin activity"/>
    <property type="evidence" value="ECO:0007669"/>
    <property type="project" value="InterPro"/>
</dbReference>
<comment type="caution">
    <text evidence="4">The sequence shown here is derived from an EMBL/GenBank/DDBJ whole genome shotgun (WGS) entry which is preliminary data.</text>
</comment>
<dbReference type="EMBL" id="MJUW02000060">
    <property type="protein sequence ID" value="OQD46057.1"/>
    <property type="molecule type" value="Genomic_DNA"/>
</dbReference>
<name>A0A1V6M110_9BACT</name>
<dbReference type="InterPro" id="IPR052932">
    <property type="entry name" value="OprB_Porin"/>
</dbReference>
<keyword evidence="5" id="KW-1185">Reference proteome</keyword>
<evidence type="ECO:0000313" key="5">
    <source>
        <dbReference type="Proteomes" id="UP000242219"/>
    </source>
</evidence>
<evidence type="ECO:0000313" key="4">
    <source>
        <dbReference type="EMBL" id="OQD46057.1"/>
    </source>
</evidence>
<reference evidence="4 5" key="1">
    <citation type="journal article" date="2016" name="Genome Announc.">
        <title>Draft Genome Sequence of the Anaerobic Ammonium-Oxidizing Bacterium 'Candidatus Brocadia sp. 40'.</title>
        <authorList>
            <person name="Ali M."/>
            <person name="Haroon M.F."/>
            <person name="Narita Y."/>
            <person name="Zhang L."/>
            <person name="Rangel Shaw D."/>
            <person name="Okabe S."/>
            <person name="Saikaly P.E."/>
        </authorList>
    </citation>
    <scope>NUCLEOTIDE SEQUENCE [LARGE SCALE GENOMIC DNA]</scope>
    <source>
        <strain evidence="4 5">40</strain>
    </source>
</reference>
<accession>A0A1V6M110</accession>
<dbReference type="GO" id="GO:0008643">
    <property type="term" value="P:carbohydrate transport"/>
    <property type="evidence" value="ECO:0007669"/>
    <property type="project" value="InterPro"/>
</dbReference>
<feature type="region of interest" description="Disordered" evidence="3">
    <location>
        <begin position="35"/>
        <end position="54"/>
    </location>
</feature>
<dbReference type="RefSeq" id="WP_070066777.1">
    <property type="nucleotide sequence ID" value="NZ_MJUW02000060.1"/>
</dbReference>
<dbReference type="GO" id="GO:0016020">
    <property type="term" value="C:membrane"/>
    <property type="evidence" value="ECO:0007669"/>
    <property type="project" value="InterPro"/>
</dbReference>
<dbReference type="AlphaFoldDB" id="A0A1V6M110"/>